<evidence type="ECO:0000313" key="6">
    <source>
        <dbReference type="Proteomes" id="UP001165205"/>
    </source>
</evidence>
<dbReference type="InterPro" id="IPR052761">
    <property type="entry name" value="Fungal_Detox/Toxin_TFs"/>
</dbReference>
<dbReference type="AlphaFoldDB" id="A0AAN4YJT7"/>
<keyword evidence="2" id="KW-0804">Transcription</keyword>
<evidence type="ECO:0000259" key="4">
    <source>
        <dbReference type="SMART" id="SM00906"/>
    </source>
</evidence>
<organism evidence="5 6">
    <name type="scientific">Aspergillus oryzae</name>
    <name type="common">Yellow koji mold</name>
    <dbReference type="NCBI Taxonomy" id="5062"/>
    <lineage>
        <taxon>Eukaryota</taxon>
        <taxon>Fungi</taxon>
        <taxon>Dikarya</taxon>
        <taxon>Ascomycota</taxon>
        <taxon>Pezizomycotina</taxon>
        <taxon>Eurotiomycetes</taxon>
        <taxon>Eurotiomycetidae</taxon>
        <taxon>Eurotiales</taxon>
        <taxon>Aspergillaceae</taxon>
        <taxon>Aspergillus</taxon>
        <taxon>Aspergillus subgen. Circumdati</taxon>
    </lineage>
</organism>
<dbReference type="Proteomes" id="UP001165205">
    <property type="component" value="Unassembled WGS sequence"/>
</dbReference>
<gene>
    <name evidence="5" type="ORF">Aory04_000411100</name>
</gene>
<dbReference type="PANTHER" id="PTHR47425">
    <property type="entry name" value="FARB-RELATED"/>
    <property type="match status" value="1"/>
</dbReference>
<comment type="caution">
    <text evidence="5">The sequence shown here is derived from an EMBL/GenBank/DDBJ whole genome shotgun (WGS) entry which is preliminary data.</text>
</comment>
<name>A0AAN4YJT7_ASPOZ</name>
<reference evidence="5" key="1">
    <citation type="submission" date="2023-04" db="EMBL/GenBank/DDBJ databases">
        <title>Aspergillus oryzae NBRC 4228.</title>
        <authorList>
            <person name="Ichikawa N."/>
            <person name="Sato H."/>
            <person name="Tonouchi N."/>
        </authorList>
    </citation>
    <scope>NUCLEOTIDE SEQUENCE</scope>
    <source>
        <strain evidence="5">NBRC 4228</strain>
    </source>
</reference>
<accession>A0AAN4YJT7</accession>
<proteinExistence type="predicted"/>
<protein>
    <submittedName>
        <fullName evidence="5">Unnamed protein product</fullName>
    </submittedName>
</protein>
<dbReference type="GO" id="GO:0006351">
    <property type="term" value="P:DNA-templated transcription"/>
    <property type="evidence" value="ECO:0007669"/>
    <property type="project" value="InterPro"/>
</dbReference>
<dbReference type="GO" id="GO:0003677">
    <property type="term" value="F:DNA binding"/>
    <property type="evidence" value="ECO:0007669"/>
    <property type="project" value="InterPro"/>
</dbReference>
<dbReference type="SMART" id="SM00906">
    <property type="entry name" value="Fungal_trans"/>
    <property type="match status" value="1"/>
</dbReference>
<keyword evidence="1" id="KW-0805">Transcription regulation</keyword>
<dbReference type="InterPro" id="IPR007219">
    <property type="entry name" value="XnlR_reg_dom"/>
</dbReference>
<evidence type="ECO:0000313" key="5">
    <source>
        <dbReference type="EMBL" id="GMG27501.1"/>
    </source>
</evidence>
<evidence type="ECO:0000256" key="2">
    <source>
        <dbReference type="ARBA" id="ARBA00023163"/>
    </source>
</evidence>
<dbReference type="GO" id="GO:0008270">
    <property type="term" value="F:zinc ion binding"/>
    <property type="evidence" value="ECO:0007669"/>
    <property type="project" value="InterPro"/>
</dbReference>
<dbReference type="EMBL" id="BSYA01000036">
    <property type="protein sequence ID" value="GMG27501.1"/>
    <property type="molecule type" value="Genomic_DNA"/>
</dbReference>
<dbReference type="PANTHER" id="PTHR47425:SF2">
    <property type="entry name" value="FARB-RELATED"/>
    <property type="match status" value="1"/>
</dbReference>
<evidence type="ECO:0000256" key="3">
    <source>
        <dbReference type="ARBA" id="ARBA00023242"/>
    </source>
</evidence>
<dbReference type="CDD" id="cd12148">
    <property type="entry name" value="fungal_TF_MHR"/>
    <property type="match status" value="1"/>
</dbReference>
<sequence>MEQRQYPSGTETSTNIVDKQQRIEISPDNGSKLSSANLPISSTAVSMLASDVEYSAYPFLDFRSMSCLDKWDISYLASKGCFTLPRRRVLDEFVKKYFLHIHPGTPVLNEAEFWQLYSQQGDGGTSSGRSISVLVLQAILFRTCPLILDLKAEDQPLERAQGALLLSYQASPDDPQIGSLLLANAIQNALILGKPTKPSISVERSTIKRLWWSVLLRDRWISLALRRRSQLTPKDFDPENNPLEEADFGKEIQESKVYDVHTKRILFTALKQQCRLAIIITDMVSLIFSSCDGSSMGLPSKDFPACMSRCMKTRNRLRQWETETRLAFVGWPIVVAAIDVGLARNDTEALQRQRELNALGTIYNVLIDLYDVTKFVAVGTREILHLVTKLSEGLGTRGCRPAQTPGAQDPYQRGAAFANAALKAFEDKHATGWFDLFLHYPRIYLLISTSTDYSLSSGRLPHENALPEVLQSVASGFLGFQLPWVTKVSLGETERKPQEPNVRLLENNEVGVIGPRAQLSSTIETGRQMHARQQVPEPLSPPYNEARNSRGVNGHREEYAVRFEFLQSMPSIDPTFCLPVLKDVVYHVPWQGPLNGSEMAFPVGTEIMGMQEQTSFRDSQGVPYGWKI</sequence>
<feature type="domain" description="Xylanolytic transcriptional activator regulatory" evidence="4">
    <location>
        <begin position="178"/>
        <end position="248"/>
    </location>
</feature>
<evidence type="ECO:0000256" key="1">
    <source>
        <dbReference type="ARBA" id="ARBA00023015"/>
    </source>
</evidence>
<keyword evidence="3" id="KW-0539">Nucleus</keyword>
<dbReference type="Pfam" id="PF04082">
    <property type="entry name" value="Fungal_trans"/>
    <property type="match status" value="1"/>
</dbReference>